<protein>
    <submittedName>
        <fullName evidence="2">Uncharacterized protein</fullName>
    </submittedName>
</protein>
<feature type="compositionally biased region" description="Polar residues" evidence="1">
    <location>
        <begin position="1"/>
        <end position="17"/>
    </location>
</feature>
<name>X1C2D1_9ZZZZ</name>
<evidence type="ECO:0000256" key="1">
    <source>
        <dbReference type="SAM" id="MobiDB-lite"/>
    </source>
</evidence>
<evidence type="ECO:0000313" key="2">
    <source>
        <dbReference type="EMBL" id="GAH02276.1"/>
    </source>
</evidence>
<dbReference type="AlphaFoldDB" id="X1C2D1"/>
<comment type="caution">
    <text evidence="2">The sequence shown here is derived from an EMBL/GenBank/DDBJ whole genome shotgun (WGS) entry which is preliminary data.</text>
</comment>
<feature type="region of interest" description="Disordered" evidence="1">
    <location>
        <begin position="1"/>
        <end position="20"/>
    </location>
</feature>
<sequence length="39" mass="4249">MFVGTENSITETTSKTPLYNPPLFPNQSITPIKGLNAIL</sequence>
<accession>X1C2D1</accession>
<feature type="non-terminal residue" evidence="2">
    <location>
        <position position="39"/>
    </location>
</feature>
<organism evidence="2">
    <name type="scientific">marine sediment metagenome</name>
    <dbReference type="NCBI Taxonomy" id="412755"/>
    <lineage>
        <taxon>unclassified sequences</taxon>
        <taxon>metagenomes</taxon>
        <taxon>ecological metagenomes</taxon>
    </lineage>
</organism>
<gene>
    <name evidence="2" type="ORF">S01H4_43858</name>
</gene>
<dbReference type="EMBL" id="BART01024240">
    <property type="protein sequence ID" value="GAH02276.1"/>
    <property type="molecule type" value="Genomic_DNA"/>
</dbReference>
<proteinExistence type="predicted"/>
<reference evidence="2" key="1">
    <citation type="journal article" date="2014" name="Front. Microbiol.">
        <title>High frequency of phylogenetically diverse reductive dehalogenase-homologous genes in deep subseafloor sedimentary metagenomes.</title>
        <authorList>
            <person name="Kawai M."/>
            <person name="Futagami T."/>
            <person name="Toyoda A."/>
            <person name="Takaki Y."/>
            <person name="Nishi S."/>
            <person name="Hori S."/>
            <person name="Arai W."/>
            <person name="Tsubouchi T."/>
            <person name="Morono Y."/>
            <person name="Uchiyama I."/>
            <person name="Ito T."/>
            <person name="Fujiyama A."/>
            <person name="Inagaki F."/>
            <person name="Takami H."/>
        </authorList>
    </citation>
    <scope>NUCLEOTIDE SEQUENCE</scope>
    <source>
        <strain evidence="2">Expedition CK06-06</strain>
    </source>
</reference>